<gene>
    <name evidence="3" type="ORF">NA57DRAFT_73734</name>
</gene>
<evidence type="ECO:0000313" key="4">
    <source>
        <dbReference type="Proteomes" id="UP000799772"/>
    </source>
</evidence>
<dbReference type="Gene3D" id="3.40.50.720">
    <property type="entry name" value="NAD(P)-binding Rossmann-like Domain"/>
    <property type="match status" value="1"/>
</dbReference>
<dbReference type="PANTHER" id="PTHR43708">
    <property type="entry name" value="CONSERVED EXPRESSED OXIDOREDUCTASE (EUROFUNG)"/>
    <property type="match status" value="1"/>
</dbReference>
<dbReference type="AlphaFoldDB" id="A0A9P4IMT0"/>
<dbReference type="PANTHER" id="PTHR43708:SF1">
    <property type="entry name" value="GALACTOSE_LACTOSE METABOLISM REGULATORY PROTEIN GAL80"/>
    <property type="match status" value="1"/>
</dbReference>
<dbReference type="GO" id="GO:0000166">
    <property type="term" value="F:nucleotide binding"/>
    <property type="evidence" value="ECO:0007669"/>
    <property type="project" value="InterPro"/>
</dbReference>
<evidence type="ECO:0000259" key="1">
    <source>
        <dbReference type="Pfam" id="PF01408"/>
    </source>
</evidence>
<proteinExistence type="predicted"/>
<dbReference type="Pfam" id="PF22685">
    <property type="entry name" value="Gal80p_C-like"/>
    <property type="match status" value="1"/>
</dbReference>
<dbReference type="Proteomes" id="UP000799772">
    <property type="component" value="Unassembled WGS sequence"/>
</dbReference>
<feature type="domain" description="Gfo/Idh/MocA-like oxidoreductase N-terminal" evidence="1">
    <location>
        <begin position="4"/>
        <end position="128"/>
    </location>
</feature>
<dbReference type="InterPro" id="IPR051317">
    <property type="entry name" value="Gfo/Idh/MocA_oxidoreduct"/>
</dbReference>
<dbReference type="SUPFAM" id="SSF51735">
    <property type="entry name" value="NAD(P)-binding Rossmann-fold domains"/>
    <property type="match status" value="1"/>
</dbReference>
<dbReference type="Gene3D" id="3.30.360.10">
    <property type="entry name" value="Dihydrodipicolinate Reductase, domain 2"/>
    <property type="match status" value="1"/>
</dbReference>
<accession>A0A9P4IMT0</accession>
<dbReference type="OrthoDB" id="64915at2759"/>
<name>A0A9P4IMT0_9PEZI</name>
<dbReference type="EMBL" id="ML978123">
    <property type="protein sequence ID" value="KAF2102304.1"/>
    <property type="molecule type" value="Genomic_DNA"/>
</dbReference>
<organism evidence="3 4">
    <name type="scientific">Rhizodiscina lignyota</name>
    <dbReference type="NCBI Taxonomy" id="1504668"/>
    <lineage>
        <taxon>Eukaryota</taxon>
        <taxon>Fungi</taxon>
        <taxon>Dikarya</taxon>
        <taxon>Ascomycota</taxon>
        <taxon>Pezizomycotina</taxon>
        <taxon>Dothideomycetes</taxon>
        <taxon>Pleosporomycetidae</taxon>
        <taxon>Aulographales</taxon>
        <taxon>Rhizodiscinaceae</taxon>
        <taxon>Rhizodiscina</taxon>
    </lineage>
</organism>
<comment type="caution">
    <text evidence="3">The sequence shown here is derived from an EMBL/GenBank/DDBJ whole genome shotgun (WGS) entry which is preliminary data.</text>
</comment>
<dbReference type="InterPro" id="IPR055080">
    <property type="entry name" value="Gal80p-like_C"/>
</dbReference>
<dbReference type="InterPro" id="IPR036291">
    <property type="entry name" value="NAD(P)-bd_dom_sf"/>
</dbReference>
<protein>
    <submittedName>
        <fullName evidence="3">Oxidoreductase</fullName>
    </submittedName>
</protein>
<dbReference type="InterPro" id="IPR000683">
    <property type="entry name" value="Gfo/Idh/MocA-like_OxRdtase_N"/>
</dbReference>
<evidence type="ECO:0000259" key="2">
    <source>
        <dbReference type="Pfam" id="PF22685"/>
    </source>
</evidence>
<keyword evidence="4" id="KW-1185">Reference proteome</keyword>
<feature type="domain" description="Gal80p-like C-terminal" evidence="2">
    <location>
        <begin position="138"/>
        <end position="281"/>
    </location>
</feature>
<evidence type="ECO:0000313" key="3">
    <source>
        <dbReference type="EMBL" id="KAF2102304.1"/>
    </source>
</evidence>
<reference evidence="3" key="1">
    <citation type="journal article" date="2020" name="Stud. Mycol.">
        <title>101 Dothideomycetes genomes: a test case for predicting lifestyles and emergence of pathogens.</title>
        <authorList>
            <person name="Haridas S."/>
            <person name="Albert R."/>
            <person name="Binder M."/>
            <person name="Bloem J."/>
            <person name="Labutti K."/>
            <person name="Salamov A."/>
            <person name="Andreopoulos B."/>
            <person name="Baker S."/>
            <person name="Barry K."/>
            <person name="Bills G."/>
            <person name="Bluhm B."/>
            <person name="Cannon C."/>
            <person name="Castanera R."/>
            <person name="Culley D."/>
            <person name="Daum C."/>
            <person name="Ezra D."/>
            <person name="Gonzalez J."/>
            <person name="Henrissat B."/>
            <person name="Kuo A."/>
            <person name="Liang C."/>
            <person name="Lipzen A."/>
            <person name="Lutzoni F."/>
            <person name="Magnuson J."/>
            <person name="Mondo S."/>
            <person name="Nolan M."/>
            <person name="Ohm R."/>
            <person name="Pangilinan J."/>
            <person name="Park H.-J."/>
            <person name="Ramirez L."/>
            <person name="Alfaro M."/>
            <person name="Sun H."/>
            <person name="Tritt A."/>
            <person name="Yoshinaga Y."/>
            <person name="Zwiers L.-H."/>
            <person name="Turgeon B."/>
            <person name="Goodwin S."/>
            <person name="Spatafora J."/>
            <person name="Crous P."/>
            <person name="Grigoriev I."/>
        </authorList>
    </citation>
    <scope>NUCLEOTIDE SEQUENCE</scope>
    <source>
        <strain evidence="3">CBS 133067</strain>
    </source>
</reference>
<dbReference type="Pfam" id="PF01408">
    <property type="entry name" value="GFO_IDH_MocA"/>
    <property type="match status" value="1"/>
</dbReference>
<dbReference type="SUPFAM" id="SSF55347">
    <property type="entry name" value="Glyceraldehyde-3-phosphate dehydrogenase-like, C-terminal domain"/>
    <property type="match status" value="1"/>
</dbReference>
<sequence length="369" mass="40154">MSPIRIGFVGLSKRGWARTAHFPYLSKSPHYEIAAIVNSSEESSQAAIKDFGLPSSTKAYGSIAELVKDPDIDLVVVSVKAPDHYAATKPVLEAGKNVYVEWPLGYTLQEAEELAQLAKEKGVKTIVGAQGGLEPVGHTVKKLVESGTIGRITSSETMLVPSGTGRVEAATVKYLFPKESSGMLPLIYFAHWMTTFTATLGQVNSLSSLLPVQYPVVDLVDRATNQIIEKDVPKPAPDHVYVQGRLTSGAVFSLTLRGGQPINGLGCVWNIHGENGDIQVTSPICAIWCGPDGMKIRIKTTDEEEKEVPIEEDECSKLGPWAANIGRLYEEYAKGDKGSYMDFEKALKMHYLLDKVLQSSERGQVTTID</sequence>